<keyword evidence="3" id="KW-1185">Reference proteome</keyword>
<evidence type="ECO:0000256" key="1">
    <source>
        <dbReference type="SAM" id="MobiDB-lite"/>
    </source>
</evidence>
<protein>
    <submittedName>
        <fullName evidence="2">Uncharacterized protein</fullName>
    </submittedName>
</protein>
<proteinExistence type="predicted"/>
<evidence type="ECO:0000313" key="2">
    <source>
        <dbReference type="EMBL" id="MBB5349815.1"/>
    </source>
</evidence>
<dbReference type="Proteomes" id="UP000557717">
    <property type="component" value="Unassembled WGS sequence"/>
</dbReference>
<evidence type="ECO:0000313" key="3">
    <source>
        <dbReference type="Proteomes" id="UP000557717"/>
    </source>
</evidence>
<reference evidence="2 3" key="1">
    <citation type="submission" date="2020-08" db="EMBL/GenBank/DDBJ databases">
        <title>Genomic Encyclopedia of Type Strains, Phase IV (KMG-IV): sequencing the most valuable type-strain genomes for metagenomic binning, comparative biology and taxonomic classification.</title>
        <authorList>
            <person name="Goeker M."/>
        </authorList>
    </citation>
    <scope>NUCLEOTIDE SEQUENCE [LARGE SCALE GENOMIC DNA]</scope>
    <source>
        <strain evidence="2 3">YC6886</strain>
    </source>
</reference>
<feature type="region of interest" description="Disordered" evidence="1">
    <location>
        <begin position="24"/>
        <end position="63"/>
    </location>
</feature>
<feature type="region of interest" description="Disordered" evidence="1">
    <location>
        <begin position="419"/>
        <end position="452"/>
    </location>
</feature>
<sequence>MNSSVTVGVAALLLGGVGGFMAGKSGGSDAAESTASLERDAKIRRETGSSASEDPSGPRAHSIQEALREPGQLSRLQALADLYENMSVDELSAAADTLDNLPMGDRILASILLFSRWGELDPQGALAYSQTMGFGGMFARPTILRSWASVDPVNAAQYYLDNPNEFRQMGGRGGPGGESGADTIAREWAKLDPEAAMAWANGLEGDEKGSAMVSVISEVAASDPAKAAAMAANLTGDDQTRAYGEIAKNWATTDMAAAESWANSLTGDAKDRAMSEVLEVLARTDVDAAAAKLSSVSEGEYRDRLVATLAGKMAQTDPAAAAAWLGSQDSADYGNAMREIMNNWVSQDSEGALSFIEAQPVGEVRDSATQTYLWRSQDTIEPTAAVALAEAISDERSRSMTIGMTVRRWMETDEDAARSYVESSTTLSDRAKERILSGRGGGPGWGRGPGGR</sequence>
<dbReference type="RefSeq" id="WP_184014645.1">
    <property type="nucleotide sequence ID" value="NZ_JACHFD010000001.1"/>
</dbReference>
<dbReference type="AlphaFoldDB" id="A0A840UVR8"/>
<name>A0A840UVR8_9BACT</name>
<feature type="compositionally biased region" description="Basic and acidic residues" evidence="1">
    <location>
        <begin position="37"/>
        <end position="47"/>
    </location>
</feature>
<dbReference type="EMBL" id="JACHFD010000001">
    <property type="protein sequence ID" value="MBB5349815.1"/>
    <property type="molecule type" value="Genomic_DNA"/>
</dbReference>
<comment type="caution">
    <text evidence="2">The sequence shown here is derived from an EMBL/GenBank/DDBJ whole genome shotgun (WGS) entry which is preliminary data.</text>
</comment>
<feature type="compositionally biased region" description="Gly residues" evidence="1">
    <location>
        <begin position="438"/>
        <end position="452"/>
    </location>
</feature>
<gene>
    <name evidence="2" type="ORF">HNR46_000036</name>
</gene>
<accession>A0A840UVR8</accession>
<organism evidence="2 3">
    <name type="scientific">Haloferula luteola</name>
    <dbReference type="NCBI Taxonomy" id="595692"/>
    <lineage>
        <taxon>Bacteria</taxon>
        <taxon>Pseudomonadati</taxon>
        <taxon>Verrucomicrobiota</taxon>
        <taxon>Verrucomicrobiia</taxon>
        <taxon>Verrucomicrobiales</taxon>
        <taxon>Verrucomicrobiaceae</taxon>
        <taxon>Haloferula</taxon>
    </lineage>
</organism>